<sequence>MSEMSGLSLKIPLELKEKIKAAALENNHSISTEVSIRLAQSFEPAVETEKPAVHSDAVDSQNTEEKTENPLTSKELKKIRQLLKEKGSAKKK</sequence>
<dbReference type="Proteomes" id="UP000335415">
    <property type="component" value="Unassembled WGS sequence"/>
</dbReference>
<dbReference type="EMBL" id="VYKJ01000003">
    <property type="protein sequence ID" value="KAA9001180.1"/>
    <property type="molecule type" value="Genomic_DNA"/>
</dbReference>
<gene>
    <name evidence="3" type="ORF">FJU30_08010</name>
</gene>
<keyword evidence="3" id="KW-0238">DNA-binding</keyword>
<organism evidence="3 4">
    <name type="scientific">Affinibrenneria salicis</name>
    <dbReference type="NCBI Taxonomy" id="2590031"/>
    <lineage>
        <taxon>Bacteria</taxon>
        <taxon>Pseudomonadati</taxon>
        <taxon>Pseudomonadota</taxon>
        <taxon>Gammaproteobacteria</taxon>
        <taxon>Enterobacterales</taxon>
        <taxon>Pectobacteriaceae</taxon>
        <taxon>Affinibrenneria</taxon>
    </lineage>
</organism>
<evidence type="ECO:0000313" key="4">
    <source>
        <dbReference type="Proteomes" id="UP000335415"/>
    </source>
</evidence>
<name>A0A5J5G376_9GAMM</name>
<dbReference type="RefSeq" id="WP_150434452.1">
    <property type="nucleotide sequence ID" value="NZ_VYKJ01000003.1"/>
</dbReference>
<dbReference type="GO" id="GO:0043565">
    <property type="term" value="F:sequence-specific DNA binding"/>
    <property type="evidence" value="ECO:0007669"/>
    <property type="project" value="UniProtKB-ARBA"/>
</dbReference>
<dbReference type="Gene3D" id="1.10.1220.10">
    <property type="entry name" value="Met repressor-like"/>
    <property type="match status" value="1"/>
</dbReference>
<dbReference type="InterPro" id="IPR010985">
    <property type="entry name" value="Ribbon_hlx_hlx"/>
</dbReference>
<accession>A0A5J5G376</accession>
<feature type="compositionally biased region" description="Basic and acidic residues" evidence="1">
    <location>
        <begin position="47"/>
        <end position="77"/>
    </location>
</feature>
<dbReference type="InterPro" id="IPR013321">
    <property type="entry name" value="Arc_rbn_hlx_hlx"/>
</dbReference>
<dbReference type="SUPFAM" id="SSF47598">
    <property type="entry name" value="Ribbon-helix-helix"/>
    <property type="match status" value="1"/>
</dbReference>
<dbReference type="AlphaFoldDB" id="A0A5J5G376"/>
<protein>
    <submittedName>
        <fullName evidence="3">Arc family DNA-binding protein</fullName>
    </submittedName>
</protein>
<dbReference type="Pfam" id="PF03869">
    <property type="entry name" value="Arc"/>
    <property type="match status" value="1"/>
</dbReference>
<dbReference type="InterPro" id="IPR005569">
    <property type="entry name" value="Arc_DNA-bd_dom"/>
</dbReference>
<evidence type="ECO:0000256" key="1">
    <source>
        <dbReference type="SAM" id="MobiDB-lite"/>
    </source>
</evidence>
<keyword evidence="4" id="KW-1185">Reference proteome</keyword>
<dbReference type="GO" id="GO:0006355">
    <property type="term" value="P:regulation of DNA-templated transcription"/>
    <property type="evidence" value="ECO:0007669"/>
    <property type="project" value="InterPro"/>
</dbReference>
<feature type="region of interest" description="Disordered" evidence="1">
    <location>
        <begin position="44"/>
        <end position="77"/>
    </location>
</feature>
<evidence type="ECO:0000313" key="3">
    <source>
        <dbReference type="EMBL" id="KAA9001180.1"/>
    </source>
</evidence>
<evidence type="ECO:0000259" key="2">
    <source>
        <dbReference type="Pfam" id="PF03869"/>
    </source>
</evidence>
<reference evidence="3 4" key="1">
    <citation type="submission" date="2019-09" db="EMBL/GenBank/DDBJ databases">
        <authorList>
            <person name="Li Y."/>
        </authorList>
    </citation>
    <scope>NUCLEOTIDE SEQUENCE [LARGE SCALE GENOMIC DNA]</scope>
    <source>
        <strain evidence="3 4">L3-3HA</strain>
    </source>
</reference>
<feature type="domain" description="Arc-like DNA binding" evidence="2">
    <location>
        <begin position="1"/>
        <end position="43"/>
    </location>
</feature>
<proteinExistence type="predicted"/>
<comment type="caution">
    <text evidence="3">The sequence shown here is derived from an EMBL/GenBank/DDBJ whole genome shotgun (WGS) entry which is preliminary data.</text>
</comment>